<evidence type="ECO:0000256" key="9">
    <source>
        <dbReference type="SAM" id="MobiDB-lite"/>
    </source>
</evidence>
<evidence type="ECO:0000259" key="12">
    <source>
        <dbReference type="Pfam" id="PF07565"/>
    </source>
</evidence>
<dbReference type="Pfam" id="PF00955">
    <property type="entry name" value="HCO3_cotransp"/>
    <property type="match status" value="1"/>
</dbReference>
<dbReference type="PANTHER" id="PTHR11453">
    <property type="entry name" value="ANION EXCHANGE PROTEIN"/>
    <property type="match status" value="1"/>
</dbReference>
<dbReference type="Gene3D" id="3.40.930.10">
    <property type="entry name" value="Mannitol-specific EII, Chain A"/>
    <property type="match status" value="2"/>
</dbReference>
<dbReference type="InterPro" id="IPR003020">
    <property type="entry name" value="HCO3_transpt_euk"/>
</dbReference>
<keyword evidence="13" id="KW-1185">Reference proteome</keyword>
<evidence type="ECO:0000256" key="10">
    <source>
        <dbReference type="SAM" id="Phobius"/>
    </source>
</evidence>
<feature type="transmembrane region" description="Helical" evidence="10">
    <location>
        <begin position="439"/>
        <end position="460"/>
    </location>
</feature>
<comment type="subcellular location">
    <subcellularLocation>
        <location evidence="1">Cell membrane</location>
        <topology evidence="1">Multi-pass membrane protein</topology>
    </subcellularLocation>
</comment>
<dbReference type="AlphaFoldDB" id="A0A1I8FQB0"/>
<dbReference type="SUPFAM" id="SSF55804">
    <property type="entry name" value="Phoshotransferase/anion transport protein"/>
    <property type="match status" value="1"/>
</dbReference>
<dbReference type="GO" id="GO:0008510">
    <property type="term" value="F:sodium:bicarbonate symporter activity"/>
    <property type="evidence" value="ECO:0007669"/>
    <property type="project" value="TreeGrafter"/>
</dbReference>
<dbReference type="GO" id="GO:0005452">
    <property type="term" value="F:solute:inorganic anion antiporter activity"/>
    <property type="evidence" value="ECO:0007669"/>
    <property type="project" value="InterPro"/>
</dbReference>
<evidence type="ECO:0000259" key="11">
    <source>
        <dbReference type="Pfam" id="PF00955"/>
    </source>
</evidence>
<dbReference type="GO" id="GO:0051453">
    <property type="term" value="P:regulation of intracellular pH"/>
    <property type="evidence" value="ECO:0007669"/>
    <property type="project" value="TreeGrafter"/>
</dbReference>
<evidence type="ECO:0000256" key="2">
    <source>
        <dbReference type="ARBA" id="ARBA00010993"/>
    </source>
</evidence>
<feature type="transmembrane region" description="Helical" evidence="10">
    <location>
        <begin position="497"/>
        <end position="517"/>
    </location>
</feature>
<feature type="transmembrane region" description="Helical" evidence="10">
    <location>
        <begin position="466"/>
        <end position="485"/>
    </location>
</feature>
<protein>
    <submittedName>
        <fullName evidence="14">Ion_trans domain-containing protein</fullName>
    </submittedName>
</protein>
<evidence type="ECO:0000256" key="8">
    <source>
        <dbReference type="ARBA" id="ARBA00023136"/>
    </source>
</evidence>
<keyword evidence="5 10" id="KW-0812">Transmembrane</keyword>
<dbReference type="Pfam" id="PF07565">
    <property type="entry name" value="Band_3_cyto"/>
    <property type="match status" value="2"/>
</dbReference>
<comment type="similarity">
    <text evidence="2">Belongs to the anion exchanger (TC 2.A.31) family.</text>
</comment>
<name>A0A1I8FQB0_9PLAT</name>
<evidence type="ECO:0000256" key="5">
    <source>
        <dbReference type="ARBA" id="ARBA00022692"/>
    </source>
</evidence>
<feature type="domain" description="Band 3 cytoplasmic" evidence="12">
    <location>
        <begin position="110"/>
        <end position="158"/>
    </location>
</feature>
<dbReference type="GO" id="GO:0008509">
    <property type="term" value="F:monoatomic anion transmembrane transporter activity"/>
    <property type="evidence" value="ECO:0007669"/>
    <property type="project" value="InterPro"/>
</dbReference>
<feature type="transmembrane region" description="Helical" evidence="10">
    <location>
        <begin position="639"/>
        <end position="660"/>
    </location>
</feature>
<dbReference type="InterPro" id="IPR013769">
    <property type="entry name" value="Band3_cytoplasmic_dom"/>
</dbReference>
<evidence type="ECO:0000313" key="14">
    <source>
        <dbReference type="WBParaSite" id="maker-unitig_42399-snap-gene-0.2-mRNA-1"/>
    </source>
</evidence>
<keyword evidence="7" id="KW-0406">Ion transport</keyword>
<dbReference type="Gene3D" id="1.10.287.570">
    <property type="entry name" value="Helical hairpin bin"/>
    <property type="match status" value="1"/>
</dbReference>
<dbReference type="InterPro" id="IPR016152">
    <property type="entry name" value="PTrfase/Anion_transptr"/>
</dbReference>
<evidence type="ECO:0000256" key="3">
    <source>
        <dbReference type="ARBA" id="ARBA00022448"/>
    </source>
</evidence>
<reference evidence="14" key="1">
    <citation type="submission" date="2016-11" db="UniProtKB">
        <authorList>
            <consortium name="WormBaseParasite"/>
        </authorList>
    </citation>
    <scope>IDENTIFICATION</scope>
</reference>
<feature type="domain" description="Bicarbonate transporter-like transmembrane" evidence="11">
    <location>
        <begin position="470"/>
        <end position="660"/>
    </location>
</feature>
<evidence type="ECO:0000313" key="13">
    <source>
        <dbReference type="Proteomes" id="UP000095280"/>
    </source>
</evidence>
<dbReference type="InterPro" id="IPR011531">
    <property type="entry name" value="HCO3_transpt-like_TM_dom"/>
</dbReference>
<evidence type="ECO:0000256" key="7">
    <source>
        <dbReference type="ARBA" id="ARBA00023065"/>
    </source>
</evidence>
<dbReference type="PANTHER" id="PTHR11453:SF36">
    <property type="entry name" value="ANION EXCHANGE PROTEIN"/>
    <property type="match status" value="1"/>
</dbReference>
<evidence type="ECO:0000256" key="4">
    <source>
        <dbReference type="ARBA" id="ARBA00022475"/>
    </source>
</evidence>
<feature type="region of interest" description="Disordered" evidence="9">
    <location>
        <begin position="220"/>
        <end position="242"/>
    </location>
</feature>
<keyword evidence="6 10" id="KW-1133">Transmembrane helix</keyword>
<feature type="compositionally biased region" description="Basic residues" evidence="9">
    <location>
        <begin position="227"/>
        <end position="242"/>
    </location>
</feature>
<evidence type="ECO:0000256" key="1">
    <source>
        <dbReference type="ARBA" id="ARBA00004651"/>
    </source>
</evidence>
<accession>A0A1I8FQB0</accession>
<proteinExistence type="inferred from homology"/>
<dbReference type="FunFam" id="1.10.287.570:FF:000001">
    <property type="entry name" value="Anion exchange protein"/>
    <property type="match status" value="1"/>
</dbReference>
<dbReference type="GO" id="GO:0005886">
    <property type="term" value="C:plasma membrane"/>
    <property type="evidence" value="ECO:0007669"/>
    <property type="project" value="UniProtKB-SubCell"/>
</dbReference>
<keyword evidence="8 10" id="KW-0472">Membrane</keyword>
<feature type="domain" description="Band 3 cytoplasmic" evidence="12">
    <location>
        <begin position="159"/>
        <end position="304"/>
    </location>
</feature>
<organism evidence="13 14">
    <name type="scientific">Macrostomum lignano</name>
    <dbReference type="NCBI Taxonomy" id="282301"/>
    <lineage>
        <taxon>Eukaryota</taxon>
        <taxon>Metazoa</taxon>
        <taxon>Spiralia</taxon>
        <taxon>Lophotrochozoa</taxon>
        <taxon>Platyhelminthes</taxon>
        <taxon>Rhabditophora</taxon>
        <taxon>Macrostomorpha</taxon>
        <taxon>Macrostomida</taxon>
        <taxon>Macrostomidae</taxon>
        <taxon>Macrostomum</taxon>
    </lineage>
</organism>
<keyword evidence="4" id="KW-1003">Cell membrane</keyword>
<sequence length="663" mass="76495">MSEREGGLFLALHVTAEVSVCLRRAEDSHRMMPNTQAAAGAAGGRAETRWYSWSARPPLAASARERTAARRVEIISQKISPQSQTLTRQPVCSSYSAAIRMMTEKRDRTNGSDLQWKETARWIKFEEDVEEGGERWSKPHVATLSLFALFEVRNSIYNETEINIESRELVKDVLLKRHLHLHERKRPGEIWAPKYAALPRLGESIRRRIWIGRRSPISRQSEACRQQPRRHRSPAARSRGTRAHCVRQQLPFDQHFMKKIPPGAETSNILVGSTDFLDHPVTAFIRLKTAVVLGDLTEVPVPTRTTCSAAWDEFLKSCTVLPPNEWDPSIRIEPPKEVPSRSLANRALYLSPVRMLFLERRLRLKWRRRRRQRHRIIWRQSVIKVRTQWRQSPAYEETCHTDPSLRITGRLFGGLVEDVKRKAPFYWSDIRDAIHVQTIGAFFFLYFACLTPIITFGGLLSDETEGYLALWSSTGPMLVFESIIFRFSKNSLGWDYLSFRMWVGLWIFLILLTVVAFDLSALVKYITRFTEESFASLIALIFIIEAFKKLRNILKAYPINPDWHPNYLPDFNCICESNLNQSKPLAQGQHLRIPSYNDSDGRYYTNHTAIVYYDWDWDKNNKLCTAQLGQWVGSGCGKFAVPDVFFFSCLLAIGTFVISYDSN</sequence>
<dbReference type="Proteomes" id="UP000095280">
    <property type="component" value="Unplaced"/>
</dbReference>
<evidence type="ECO:0000256" key="6">
    <source>
        <dbReference type="ARBA" id="ARBA00022989"/>
    </source>
</evidence>
<dbReference type="WBParaSite" id="maker-unitig_42399-snap-gene-0.2-mRNA-1">
    <property type="protein sequence ID" value="maker-unitig_42399-snap-gene-0.2-mRNA-1"/>
    <property type="gene ID" value="maker-unitig_42399-snap-gene-0.2"/>
</dbReference>
<keyword evidence="3" id="KW-0813">Transport</keyword>